<evidence type="ECO:0000313" key="2">
    <source>
        <dbReference type="Proteomes" id="UP001470230"/>
    </source>
</evidence>
<evidence type="ECO:0000313" key="1">
    <source>
        <dbReference type="EMBL" id="KAK8845051.1"/>
    </source>
</evidence>
<organism evidence="1 2">
    <name type="scientific">Tritrichomonas musculus</name>
    <dbReference type="NCBI Taxonomy" id="1915356"/>
    <lineage>
        <taxon>Eukaryota</taxon>
        <taxon>Metamonada</taxon>
        <taxon>Parabasalia</taxon>
        <taxon>Tritrichomonadida</taxon>
        <taxon>Tritrichomonadidae</taxon>
        <taxon>Tritrichomonas</taxon>
    </lineage>
</organism>
<dbReference type="Proteomes" id="UP001470230">
    <property type="component" value="Unassembled WGS sequence"/>
</dbReference>
<sequence length="99" mass="11843">MNGIYEINDEDLLIKVMKELINRNDIKILRRLLIKNKFCNELNTRKLNQEIQAKDYKFTKRNGIMTFVKSQYQAVKDKLDFEVDKLLNDILHGNKIKNE</sequence>
<reference evidence="1 2" key="1">
    <citation type="submission" date="2024-04" db="EMBL/GenBank/DDBJ databases">
        <title>Tritrichomonas musculus Genome.</title>
        <authorList>
            <person name="Alves-Ferreira E."/>
            <person name="Grigg M."/>
            <person name="Lorenzi H."/>
            <person name="Galac M."/>
        </authorList>
    </citation>
    <scope>NUCLEOTIDE SEQUENCE [LARGE SCALE GENOMIC DNA]</scope>
    <source>
        <strain evidence="1 2">EAF2021</strain>
    </source>
</reference>
<proteinExistence type="predicted"/>
<accession>A0ABR2HDH0</accession>
<name>A0ABR2HDH0_9EUKA</name>
<gene>
    <name evidence="1" type="ORF">M9Y10_021227</name>
</gene>
<dbReference type="EMBL" id="JAPFFF010000031">
    <property type="protein sequence ID" value="KAK8845051.1"/>
    <property type="molecule type" value="Genomic_DNA"/>
</dbReference>
<protein>
    <submittedName>
        <fullName evidence="1">Uncharacterized protein</fullName>
    </submittedName>
</protein>
<comment type="caution">
    <text evidence="1">The sequence shown here is derived from an EMBL/GenBank/DDBJ whole genome shotgun (WGS) entry which is preliminary data.</text>
</comment>
<keyword evidence="2" id="KW-1185">Reference proteome</keyword>